<evidence type="ECO:0000313" key="2">
    <source>
        <dbReference type="EMBL" id="RFU32256.1"/>
    </source>
</evidence>
<dbReference type="OrthoDB" id="10004862at2759"/>
<accession>A0A3E2HFQ5</accession>
<dbReference type="EMBL" id="NCSJ02000058">
    <property type="protein sequence ID" value="RFU32256.1"/>
    <property type="molecule type" value="Genomic_DNA"/>
</dbReference>
<dbReference type="InterPro" id="IPR025337">
    <property type="entry name" value="Questin_oxidase-like"/>
</dbReference>
<name>A0A3E2HFQ5_SCYLI</name>
<dbReference type="Pfam" id="PF14027">
    <property type="entry name" value="Questin_oxidase"/>
    <property type="match status" value="1"/>
</dbReference>
<evidence type="ECO:0000313" key="3">
    <source>
        <dbReference type="Proteomes" id="UP000258309"/>
    </source>
</evidence>
<gene>
    <name evidence="2" type="ORF">B7463_g4058</name>
</gene>
<feature type="non-terminal residue" evidence="2">
    <location>
        <position position="462"/>
    </location>
</feature>
<sequence>MADGTKVVLSTQHNPGFIHVDKVHQETADLVGKLLTENDSEYNIWYNYAGLHNHTVHQLLTLYALGATPKEVQIAYDINRGSQLPKRKEIITELISKFHDPAVFKKYLGRSEYYPEYLKFFQDEVNQKGIKQTILEYLFKGDEASNDLLSRAFDGFYHGFIHIGCGIEFNQPMVVAEGLAESAITGSFVAPFLDKADALAAKHGPSQATLIDLYRSIREDSVIANAIPESDNSGVKLFDTFLPNAGDKIVPYLAKFTVNSSQLQQKAAEIANANTLVMAAAQRPDKMEAMDFFFMHSVSVSLWLRVFLGLDWLSDSIKCKLVETKGRLDLVLHGQNKTPALYPDRIFNYKPKNPADGWAEIFARARRYREDGHGAKLIRGLKHAEDVSRKFYGLPGLELQPQYCLTVAHMVMDSIERMDSPDYRIPAGITQPGLDEEVLRIMVRWVRWCGMEKSWAYIPNKV</sequence>
<protein>
    <recommendedName>
        <fullName evidence="4">Oxidoreductase AflY</fullName>
    </recommendedName>
</protein>
<dbReference type="STRING" id="5539.A0A3E2HFQ5"/>
<keyword evidence="3" id="KW-1185">Reference proteome</keyword>
<dbReference type="PANTHER" id="PTHR35870:SF1">
    <property type="entry name" value="PROTEIN, PUTATIVE (AFU_ORTHOLOGUE AFUA_5G03330)-RELATED"/>
    <property type="match status" value="1"/>
</dbReference>
<dbReference type="Proteomes" id="UP000258309">
    <property type="component" value="Unassembled WGS sequence"/>
</dbReference>
<evidence type="ECO:0008006" key="4">
    <source>
        <dbReference type="Google" id="ProtNLM"/>
    </source>
</evidence>
<comment type="caution">
    <text evidence="2">The sequence shown here is derived from an EMBL/GenBank/DDBJ whole genome shotgun (WGS) entry which is preliminary data.</text>
</comment>
<evidence type="ECO:0000256" key="1">
    <source>
        <dbReference type="ARBA" id="ARBA00023002"/>
    </source>
</evidence>
<dbReference type="PANTHER" id="PTHR35870">
    <property type="entry name" value="PROTEIN, PUTATIVE (AFU_ORTHOLOGUE AFUA_5G03330)-RELATED"/>
    <property type="match status" value="1"/>
</dbReference>
<proteinExistence type="predicted"/>
<dbReference type="OMA" id="CVHENWP"/>
<dbReference type="GO" id="GO:0016491">
    <property type="term" value="F:oxidoreductase activity"/>
    <property type="evidence" value="ECO:0007669"/>
    <property type="project" value="UniProtKB-KW"/>
</dbReference>
<reference evidence="2 3" key="1">
    <citation type="submission" date="2018-05" db="EMBL/GenBank/DDBJ databases">
        <title>Draft genome sequence of Scytalidium lignicola DSM 105466, a ubiquitous saprotrophic fungus.</title>
        <authorList>
            <person name="Buettner E."/>
            <person name="Gebauer A.M."/>
            <person name="Hofrichter M."/>
            <person name="Liers C."/>
            <person name="Kellner H."/>
        </authorList>
    </citation>
    <scope>NUCLEOTIDE SEQUENCE [LARGE SCALE GENOMIC DNA]</scope>
    <source>
        <strain evidence="2 3">DSM 105466</strain>
    </source>
</reference>
<dbReference type="AlphaFoldDB" id="A0A3E2HFQ5"/>
<organism evidence="2 3">
    <name type="scientific">Scytalidium lignicola</name>
    <name type="common">Hyphomycete</name>
    <dbReference type="NCBI Taxonomy" id="5539"/>
    <lineage>
        <taxon>Eukaryota</taxon>
        <taxon>Fungi</taxon>
        <taxon>Dikarya</taxon>
        <taxon>Ascomycota</taxon>
        <taxon>Pezizomycotina</taxon>
        <taxon>Leotiomycetes</taxon>
        <taxon>Leotiomycetes incertae sedis</taxon>
        <taxon>Scytalidium</taxon>
    </lineage>
</organism>
<feature type="non-terminal residue" evidence="2">
    <location>
        <position position="1"/>
    </location>
</feature>
<keyword evidence="1" id="KW-0560">Oxidoreductase</keyword>